<dbReference type="STRING" id="545501.BN997_02172"/>
<evidence type="ECO:0008006" key="3">
    <source>
        <dbReference type="Google" id="ProtNLM"/>
    </source>
</evidence>
<dbReference type="AlphaFoldDB" id="A0A0A1MTS3"/>
<evidence type="ECO:0000313" key="1">
    <source>
        <dbReference type="EMBL" id="CEI82311.1"/>
    </source>
</evidence>
<dbReference type="Proteomes" id="UP000040453">
    <property type="component" value="Unassembled WGS sequence"/>
</dbReference>
<keyword evidence="2" id="KW-1185">Reference proteome</keyword>
<dbReference type="Pfam" id="PF11514">
    <property type="entry name" value="DUF3219"/>
    <property type="match status" value="1"/>
</dbReference>
<dbReference type="SUPFAM" id="SSF159173">
    <property type="entry name" value="YkvR-like"/>
    <property type="match status" value="1"/>
</dbReference>
<dbReference type="OrthoDB" id="2920197at2"/>
<name>A0A0A1MTS3_9BACI</name>
<reference evidence="1 2" key="1">
    <citation type="submission" date="2014-11" db="EMBL/GenBank/DDBJ databases">
        <authorList>
            <person name="Urmite Genomes Urmite Genomes"/>
        </authorList>
    </citation>
    <scope>NUCLEOTIDE SEQUENCE [LARGE SCALE GENOMIC DNA]</scope>
    <source>
        <strain evidence="1 2">Oc5</strain>
    </source>
</reference>
<proteinExistence type="predicted"/>
<accession>A0A0A1MTS3</accession>
<gene>
    <name evidence="1" type="ORF">BN997_02172</name>
</gene>
<protein>
    <recommendedName>
        <fullName evidence="3">DUF3219 domain-containing protein</fullName>
    </recommendedName>
</protein>
<sequence length="90" mass="10404">MEIKINGQSFEGKQVELDETADKKQVAFSFDVISETYHDVTSLLYKNDFEVEIPEKSIAFSATINEYSTSMTNLYEKGNTSEFYLKLREK</sequence>
<dbReference type="InterPro" id="IPR021596">
    <property type="entry name" value="DUF3219"/>
</dbReference>
<dbReference type="Gene3D" id="2.40.30.80">
    <property type="entry name" value="YkvR-like"/>
    <property type="match status" value="1"/>
</dbReference>
<organism evidence="1 2">
    <name type="scientific">Oceanobacillus oncorhynchi</name>
    <dbReference type="NCBI Taxonomy" id="545501"/>
    <lineage>
        <taxon>Bacteria</taxon>
        <taxon>Bacillati</taxon>
        <taxon>Bacillota</taxon>
        <taxon>Bacilli</taxon>
        <taxon>Bacillales</taxon>
        <taxon>Bacillaceae</taxon>
        <taxon>Oceanobacillus</taxon>
    </lineage>
</organism>
<evidence type="ECO:0000313" key="2">
    <source>
        <dbReference type="Proteomes" id="UP000040453"/>
    </source>
</evidence>
<dbReference type="InterPro" id="IPR023105">
    <property type="entry name" value="YkvR-like_sf"/>
</dbReference>
<dbReference type="RefSeq" id="WP_042532050.1">
    <property type="nucleotide sequence ID" value="NZ_CAXOIH010000014.1"/>
</dbReference>
<dbReference type="EMBL" id="CDGG01000001">
    <property type="protein sequence ID" value="CEI82311.1"/>
    <property type="molecule type" value="Genomic_DNA"/>
</dbReference>